<feature type="binding site" evidence="9 12">
    <location>
        <begin position="376"/>
        <end position="383"/>
    </location>
    <ligand>
        <name>ATP</name>
        <dbReference type="ChEBI" id="CHEBI:30616"/>
    </ligand>
</feature>
<feature type="active site" evidence="9 11">
    <location>
        <position position="699"/>
    </location>
</feature>
<dbReference type="Gene3D" id="2.30.130.40">
    <property type="entry name" value="LON domain-like"/>
    <property type="match status" value="1"/>
</dbReference>
<dbReference type="NCBIfam" id="TIGR00763">
    <property type="entry name" value="lon"/>
    <property type="match status" value="1"/>
</dbReference>
<protein>
    <recommendedName>
        <fullName evidence="9 10">Lon protease</fullName>
        <ecNumber evidence="9 10">3.4.21.53</ecNumber>
    </recommendedName>
    <alternativeName>
        <fullName evidence="9">ATP-dependent protease La</fullName>
    </alternativeName>
</protein>
<sequence>MAESLETPLRVPANLGEETAAFDLPLQLPLVSVRDVVVFPMMILPLFVGRDASVKAVESALAGERLLLLSAQKRVEAEDPRPEDIYSVGTVVNMIRMLKLPDGRVKILVQGLRRARLVEFAQSRPFYMVKIQPLDEGTETREKGIRVEALMRNVKERLERIISLGKAIPYDVLLVANGLKSPGRLADLVSSNLELGVEEAQRILEITDPVTRLKKVGEHLNLELELLTVQHEIESEAKEEINKAQREYFLREQLKAIQKELGDADERQQEVHELRRKVKKAKMSPAGQEECMKQISRLEHMHPDSAEATLIRTYVDWMVSLPWSKSTKESIDLKIARRVLDEDHHNLEKVKERILEYLAVTKVKKRMKGPILCFVGPPGVGKTSLGKSIARCLGRRFVRISLGGIKDEAEIRGHRRTYVGALPGRILQGLKQAGSNNPVFMLDEIDKIGTDFRGDPASALLEVLDPEQNSNFSDHYLGVPFDLSKVMFIATANLLDPIPPALRDRMEVMFLSGYTEEEKLFIVRSFILPRQFSDHGIRSRWLRISDGAILKAIREYTREAGLRNIEREMAKICRRVVREIAEGKQKSFHIQAGNIAKYLGVRRFIPEPERRQDEIGVAMGLAWTEVGGELMPIEATAMKGKGQILLTGQLGEVMKESAQTALSFVRSRAREWNIAEDVFGEKDIHIHVPAGAIPKDGPSAGITVAAALVSLFTGVPLRKEVAMTGEITLRGMVLPVGGLKEKILAARGAGLRIVVLPEGNRKDLDELPRNVKMSLSFVFVQHMDEVLPVCLTEWERNQTERTHERHPVPTPVEMRRKKLPEEVRWKSR</sequence>
<evidence type="ECO:0000259" key="17">
    <source>
        <dbReference type="PROSITE" id="PS51787"/>
    </source>
</evidence>
<evidence type="ECO:0000256" key="6">
    <source>
        <dbReference type="ARBA" id="ARBA00022825"/>
    </source>
</evidence>
<dbReference type="InterPro" id="IPR020568">
    <property type="entry name" value="Ribosomal_Su5_D2-typ_SF"/>
</dbReference>
<evidence type="ECO:0000256" key="14">
    <source>
        <dbReference type="RuleBase" id="RU000591"/>
    </source>
</evidence>
<comment type="subunit">
    <text evidence="9 10">Homohexamer. Organized in a ring with a central cavity.</text>
</comment>
<comment type="induction">
    <text evidence="9">By heat shock.</text>
</comment>
<evidence type="ECO:0000256" key="7">
    <source>
        <dbReference type="ARBA" id="ARBA00022840"/>
    </source>
</evidence>
<dbReference type="InterPro" id="IPR027065">
    <property type="entry name" value="Lon_Prtase"/>
</dbReference>
<evidence type="ECO:0000256" key="12">
    <source>
        <dbReference type="PIRSR" id="PIRSR001174-2"/>
    </source>
</evidence>
<evidence type="ECO:0000259" key="16">
    <source>
        <dbReference type="PROSITE" id="PS51786"/>
    </source>
</evidence>
<dbReference type="Gene3D" id="3.40.50.300">
    <property type="entry name" value="P-loop containing nucleotide triphosphate hydrolases"/>
    <property type="match status" value="1"/>
</dbReference>
<comment type="caution">
    <text evidence="18">The sequence shown here is derived from an EMBL/GenBank/DDBJ whole genome shotgun (WGS) entry which is preliminary data.</text>
</comment>
<keyword evidence="6 9" id="KW-0720">Serine protease</keyword>
<feature type="active site" evidence="9 11">
    <location>
        <position position="742"/>
    </location>
</feature>
<feature type="domain" description="Lon proteolytic" evidence="16">
    <location>
        <begin position="612"/>
        <end position="793"/>
    </location>
</feature>
<gene>
    <name evidence="9 18" type="primary">lon</name>
    <name evidence="18" type="ORF">HYY65_09930</name>
</gene>
<dbReference type="Pfam" id="PF05362">
    <property type="entry name" value="Lon_C"/>
    <property type="match status" value="1"/>
</dbReference>
<reference evidence="18" key="1">
    <citation type="submission" date="2020-07" db="EMBL/GenBank/DDBJ databases">
        <title>Huge and variable diversity of episymbiotic CPR bacteria and DPANN archaea in groundwater ecosystems.</title>
        <authorList>
            <person name="He C.Y."/>
            <person name="Keren R."/>
            <person name="Whittaker M."/>
            <person name="Farag I.F."/>
            <person name="Doudna J."/>
            <person name="Cate J.H.D."/>
            <person name="Banfield J.F."/>
        </authorList>
    </citation>
    <scope>NUCLEOTIDE SEQUENCE</scope>
    <source>
        <strain evidence="18">NC_groundwater_717_Ag_S-0.2um_59_8</strain>
    </source>
</reference>
<dbReference type="SUPFAM" id="SSF52540">
    <property type="entry name" value="P-loop containing nucleoside triphosphate hydrolases"/>
    <property type="match status" value="1"/>
</dbReference>
<dbReference type="FunFam" id="3.40.50.300:FF:000382">
    <property type="entry name" value="Lon protease homolog 2, peroxisomal"/>
    <property type="match status" value="1"/>
</dbReference>
<dbReference type="Gene3D" id="1.10.8.60">
    <property type="match status" value="1"/>
</dbReference>
<dbReference type="InterPro" id="IPR054594">
    <property type="entry name" value="Lon_lid"/>
</dbReference>
<dbReference type="InterPro" id="IPR046336">
    <property type="entry name" value="Lon_prtase_N_sf"/>
</dbReference>
<dbReference type="Pfam" id="PF00004">
    <property type="entry name" value="AAA"/>
    <property type="match status" value="1"/>
</dbReference>
<feature type="domain" description="Lon N-terminal" evidence="17">
    <location>
        <begin position="28"/>
        <end position="224"/>
    </location>
</feature>
<dbReference type="CDD" id="cd19500">
    <property type="entry name" value="RecA-like_Lon"/>
    <property type="match status" value="1"/>
</dbReference>
<dbReference type="Gene3D" id="1.20.5.5270">
    <property type="match status" value="1"/>
</dbReference>
<dbReference type="PRINTS" id="PR00830">
    <property type="entry name" value="ENDOLAPTASE"/>
</dbReference>
<dbReference type="InterPro" id="IPR004815">
    <property type="entry name" value="Lon_bac/euk-typ"/>
</dbReference>
<dbReference type="HAMAP" id="MF_01973">
    <property type="entry name" value="lon_bact"/>
    <property type="match status" value="1"/>
</dbReference>
<dbReference type="GO" id="GO:0016887">
    <property type="term" value="F:ATP hydrolysis activity"/>
    <property type="evidence" value="ECO:0007669"/>
    <property type="project" value="UniProtKB-UniRule"/>
</dbReference>
<dbReference type="InterPro" id="IPR015947">
    <property type="entry name" value="PUA-like_sf"/>
</dbReference>
<dbReference type="SMART" id="SM00464">
    <property type="entry name" value="LON"/>
    <property type="match status" value="1"/>
</dbReference>
<dbReference type="InterPro" id="IPR027543">
    <property type="entry name" value="Lon_bac"/>
</dbReference>
<dbReference type="InterPro" id="IPR003111">
    <property type="entry name" value="Lon_prtase_N"/>
</dbReference>
<dbReference type="AlphaFoldDB" id="A0A932GQI6"/>
<dbReference type="PIRSF" id="PIRSF001174">
    <property type="entry name" value="Lon_proteas"/>
    <property type="match status" value="1"/>
</dbReference>
<keyword evidence="4 9" id="KW-0547">Nucleotide-binding</keyword>
<dbReference type="GO" id="GO:0005524">
    <property type="term" value="F:ATP binding"/>
    <property type="evidence" value="ECO:0007669"/>
    <property type="project" value="UniProtKB-UniRule"/>
</dbReference>
<dbReference type="PROSITE" id="PS51786">
    <property type="entry name" value="LON_PROTEOLYTIC"/>
    <property type="match status" value="1"/>
</dbReference>
<dbReference type="InterPro" id="IPR014721">
    <property type="entry name" value="Ribsml_uS5_D2-typ_fold_subgr"/>
</dbReference>
<evidence type="ECO:0000256" key="11">
    <source>
        <dbReference type="PIRSR" id="PIRSR001174-1"/>
    </source>
</evidence>
<dbReference type="Gene3D" id="3.30.230.10">
    <property type="match status" value="1"/>
</dbReference>
<keyword evidence="3 9" id="KW-0645">Protease</keyword>
<evidence type="ECO:0000256" key="1">
    <source>
        <dbReference type="ARBA" id="ARBA00004496"/>
    </source>
</evidence>
<evidence type="ECO:0000256" key="3">
    <source>
        <dbReference type="ARBA" id="ARBA00022670"/>
    </source>
</evidence>
<dbReference type="Pfam" id="PF22667">
    <property type="entry name" value="Lon_lid"/>
    <property type="match status" value="1"/>
</dbReference>
<keyword evidence="5 9" id="KW-0378">Hydrolase</keyword>
<evidence type="ECO:0000256" key="8">
    <source>
        <dbReference type="ARBA" id="ARBA00023016"/>
    </source>
</evidence>
<comment type="subcellular location">
    <subcellularLocation>
        <location evidence="1 9 10">Cytoplasm</location>
    </subcellularLocation>
</comment>
<dbReference type="SUPFAM" id="SSF54211">
    <property type="entry name" value="Ribosomal protein S5 domain 2-like"/>
    <property type="match status" value="1"/>
</dbReference>
<dbReference type="GO" id="GO:0006515">
    <property type="term" value="P:protein quality control for misfolded or incompletely synthesized proteins"/>
    <property type="evidence" value="ECO:0007669"/>
    <property type="project" value="UniProtKB-UniRule"/>
</dbReference>
<name>A0A932GQI6_UNCTE</name>
<proteinExistence type="evidence at transcript level"/>
<evidence type="ECO:0000256" key="4">
    <source>
        <dbReference type="ARBA" id="ARBA00022741"/>
    </source>
</evidence>
<dbReference type="EMBL" id="JACPSX010000189">
    <property type="protein sequence ID" value="MBI3015357.1"/>
    <property type="molecule type" value="Genomic_DNA"/>
</dbReference>
<evidence type="ECO:0000256" key="10">
    <source>
        <dbReference type="PIRNR" id="PIRNR001174"/>
    </source>
</evidence>
<dbReference type="PROSITE" id="PS51787">
    <property type="entry name" value="LON_N"/>
    <property type="match status" value="1"/>
</dbReference>
<dbReference type="GO" id="GO:0034605">
    <property type="term" value="P:cellular response to heat"/>
    <property type="evidence" value="ECO:0007669"/>
    <property type="project" value="UniProtKB-UniRule"/>
</dbReference>
<dbReference type="SMART" id="SM00382">
    <property type="entry name" value="AAA"/>
    <property type="match status" value="1"/>
</dbReference>
<dbReference type="InterPro" id="IPR008269">
    <property type="entry name" value="Lon_proteolytic"/>
</dbReference>
<dbReference type="GO" id="GO:0004252">
    <property type="term" value="F:serine-type endopeptidase activity"/>
    <property type="evidence" value="ECO:0007669"/>
    <property type="project" value="UniProtKB-UniRule"/>
</dbReference>
<dbReference type="EC" id="3.4.21.53" evidence="9 10"/>
<dbReference type="SUPFAM" id="SSF88697">
    <property type="entry name" value="PUA domain-like"/>
    <property type="match status" value="1"/>
</dbReference>
<dbReference type="GO" id="GO:0043565">
    <property type="term" value="F:sequence-specific DNA binding"/>
    <property type="evidence" value="ECO:0007669"/>
    <property type="project" value="UniProtKB-UniRule"/>
</dbReference>
<accession>A0A932GQI6</accession>
<keyword evidence="7 9" id="KW-0067">ATP-binding</keyword>
<dbReference type="InterPro" id="IPR003593">
    <property type="entry name" value="AAA+_ATPase"/>
</dbReference>
<dbReference type="PROSITE" id="PS01046">
    <property type="entry name" value="LON_SER"/>
    <property type="match status" value="1"/>
</dbReference>
<evidence type="ECO:0000256" key="13">
    <source>
        <dbReference type="PROSITE-ProRule" id="PRU01122"/>
    </source>
</evidence>
<keyword evidence="2 9" id="KW-0963">Cytoplasm</keyword>
<evidence type="ECO:0000256" key="9">
    <source>
        <dbReference type="HAMAP-Rule" id="MF_01973"/>
    </source>
</evidence>
<comment type="similarity">
    <text evidence="9 10 13 14">Belongs to the peptidase S16 family.</text>
</comment>
<evidence type="ECO:0000313" key="19">
    <source>
        <dbReference type="Proteomes" id="UP000741360"/>
    </source>
</evidence>
<dbReference type="Proteomes" id="UP000741360">
    <property type="component" value="Unassembled WGS sequence"/>
</dbReference>
<dbReference type="GO" id="GO:0004176">
    <property type="term" value="F:ATP-dependent peptidase activity"/>
    <property type="evidence" value="ECO:0007669"/>
    <property type="project" value="UniProtKB-UniRule"/>
</dbReference>
<evidence type="ECO:0000256" key="15">
    <source>
        <dbReference type="SAM" id="Coils"/>
    </source>
</evidence>
<dbReference type="InterPro" id="IPR008268">
    <property type="entry name" value="Peptidase_S16_AS"/>
</dbReference>
<dbReference type="InterPro" id="IPR027417">
    <property type="entry name" value="P-loop_NTPase"/>
</dbReference>
<dbReference type="GO" id="GO:0005737">
    <property type="term" value="C:cytoplasm"/>
    <property type="evidence" value="ECO:0007669"/>
    <property type="project" value="UniProtKB-SubCell"/>
</dbReference>
<evidence type="ECO:0000256" key="2">
    <source>
        <dbReference type="ARBA" id="ARBA00022490"/>
    </source>
</evidence>
<dbReference type="Gene3D" id="1.20.58.1480">
    <property type="match status" value="1"/>
</dbReference>
<comment type="function">
    <text evidence="9">ATP-dependent serine protease that mediates the selective degradation of mutant and abnormal proteins as well as certain short-lived regulatory proteins. Required for cellular homeostasis and for survival from DNA damage and developmental changes induced by stress. Degrades polypeptides processively to yield small peptide fragments that are 5 to 10 amino acids long. Binds to DNA in a double-stranded, site-specific manner.</text>
</comment>
<feature type="coiled-coil region" evidence="15">
    <location>
        <begin position="257"/>
        <end position="284"/>
    </location>
</feature>
<organism evidence="18 19">
    <name type="scientific">Tectimicrobiota bacterium</name>
    <dbReference type="NCBI Taxonomy" id="2528274"/>
    <lineage>
        <taxon>Bacteria</taxon>
        <taxon>Pseudomonadati</taxon>
        <taxon>Nitrospinota/Tectimicrobiota group</taxon>
        <taxon>Candidatus Tectimicrobiota</taxon>
    </lineage>
</organism>
<dbReference type="InterPro" id="IPR003959">
    <property type="entry name" value="ATPase_AAA_core"/>
</dbReference>
<evidence type="ECO:0000313" key="18">
    <source>
        <dbReference type="EMBL" id="MBI3015357.1"/>
    </source>
</evidence>
<dbReference type="PANTHER" id="PTHR10046">
    <property type="entry name" value="ATP DEPENDENT LON PROTEASE FAMILY MEMBER"/>
    <property type="match status" value="1"/>
</dbReference>
<evidence type="ECO:0000256" key="5">
    <source>
        <dbReference type="ARBA" id="ARBA00022801"/>
    </source>
</evidence>
<comment type="catalytic activity">
    <reaction evidence="9 10 13">
        <text>Hydrolysis of proteins in presence of ATP.</text>
        <dbReference type="EC" id="3.4.21.53"/>
    </reaction>
</comment>
<keyword evidence="15" id="KW-0175">Coiled coil</keyword>
<keyword evidence="8 9" id="KW-0346">Stress response</keyword>
<dbReference type="Pfam" id="PF02190">
    <property type="entry name" value="LON_substr_bdg"/>
    <property type="match status" value="1"/>
</dbReference>